<dbReference type="EMBL" id="UXSR01000010">
    <property type="protein sequence ID" value="VDD74130.1"/>
    <property type="molecule type" value="Genomic_DNA"/>
</dbReference>
<dbReference type="InterPro" id="IPR032245">
    <property type="entry name" value="RMI2"/>
</dbReference>
<sequence length="173" mass="18759">MSKEAPPIMRKLLIGQLKDLRYEAVTSKEGNSIHSVPFTPGRQLLFSLVWLQGRVLGTASEASILRFLLDDATGSVLVTIQPDTQPPTPGSYVSVVGEVERVSGTTPGPCGDLTPSIVSWQISARSVMSLSQADKCFCKDDDATGQRTPSSVYAELAWPLEVMDMSQNFWAPT</sequence>
<evidence type="ECO:0000313" key="3">
    <source>
        <dbReference type="WBParaSite" id="MCU_001696-RA"/>
    </source>
</evidence>
<dbReference type="SUPFAM" id="SSF50249">
    <property type="entry name" value="Nucleic acid-binding proteins"/>
    <property type="match status" value="1"/>
</dbReference>
<dbReference type="PANTHER" id="PTHR33962:SF1">
    <property type="entry name" value="RECQ-MEDIATED GENOME INSTABILITY PROTEIN 2"/>
    <property type="match status" value="1"/>
</dbReference>
<dbReference type="GO" id="GO:0006281">
    <property type="term" value="P:DNA repair"/>
    <property type="evidence" value="ECO:0007669"/>
    <property type="project" value="TreeGrafter"/>
</dbReference>
<keyword evidence="2" id="KW-1185">Reference proteome</keyword>
<gene>
    <name evidence="1" type="ORF">MCOS_LOCUS133</name>
</gene>
<dbReference type="PANTHER" id="PTHR33962">
    <property type="entry name" value="RECQ-MEDIATED GENOME INSTABILITY PROTEIN 2 RMI2"/>
    <property type="match status" value="1"/>
</dbReference>
<dbReference type="InterPro" id="IPR012340">
    <property type="entry name" value="NA-bd_OB-fold"/>
</dbReference>
<protein>
    <submittedName>
        <fullName evidence="3">OB domain-containing protein</fullName>
    </submittedName>
</protein>
<dbReference type="GO" id="GO:0005829">
    <property type="term" value="C:cytosol"/>
    <property type="evidence" value="ECO:0007669"/>
    <property type="project" value="TreeGrafter"/>
</dbReference>
<dbReference type="GO" id="GO:2000042">
    <property type="term" value="P:negative regulation of double-strand break repair via homologous recombination"/>
    <property type="evidence" value="ECO:0007669"/>
    <property type="project" value="TreeGrafter"/>
</dbReference>
<dbReference type="GO" id="GO:0016607">
    <property type="term" value="C:nuclear speck"/>
    <property type="evidence" value="ECO:0007669"/>
    <property type="project" value="TreeGrafter"/>
</dbReference>
<dbReference type="WBParaSite" id="MCU_001696-RA">
    <property type="protein sequence ID" value="MCU_001696-RA"/>
    <property type="gene ID" value="MCU_001696"/>
</dbReference>
<evidence type="ECO:0000313" key="1">
    <source>
        <dbReference type="EMBL" id="VDD74130.1"/>
    </source>
</evidence>
<reference evidence="3" key="2">
    <citation type="submission" date="2019-11" db="UniProtKB">
        <authorList>
            <consortium name="WormBaseParasite"/>
        </authorList>
    </citation>
    <scope>IDENTIFICATION</scope>
</reference>
<name>A0A0R3U1A8_MESCO</name>
<evidence type="ECO:0000313" key="2">
    <source>
        <dbReference type="Proteomes" id="UP000267029"/>
    </source>
</evidence>
<accession>A0A0R3U1A8</accession>
<reference evidence="1 2" key="1">
    <citation type="submission" date="2018-10" db="EMBL/GenBank/DDBJ databases">
        <authorList>
            <consortium name="Pathogen Informatics"/>
        </authorList>
    </citation>
    <scope>NUCLEOTIDE SEQUENCE [LARGE SCALE GENOMIC DNA]</scope>
</reference>
<dbReference type="GO" id="GO:0033045">
    <property type="term" value="P:regulation of sister chromatid segregation"/>
    <property type="evidence" value="ECO:0007669"/>
    <property type="project" value="TreeGrafter"/>
</dbReference>
<organism evidence="3">
    <name type="scientific">Mesocestoides corti</name>
    <name type="common">Flatworm</name>
    <dbReference type="NCBI Taxonomy" id="53468"/>
    <lineage>
        <taxon>Eukaryota</taxon>
        <taxon>Metazoa</taxon>
        <taxon>Spiralia</taxon>
        <taxon>Lophotrochozoa</taxon>
        <taxon>Platyhelminthes</taxon>
        <taxon>Cestoda</taxon>
        <taxon>Eucestoda</taxon>
        <taxon>Cyclophyllidea</taxon>
        <taxon>Mesocestoididae</taxon>
        <taxon>Mesocestoides</taxon>
    </lineage>
</organism>
<proteinExistence type="predicted"/>
<dbReference type="AlphaFoldDB" id="A0A0R3U1A8"/>
<dbReference type="Gene3D" id="2.40.50.140">
    <property type="entry name" value="Nucleic acid-binding proteins"/>
    <property type="match status" value="1"/>
</dbReference>
<dbReference type="GO" id="GO:0043007">
    <property type="term" value="P:maintenance of rDNA"/>
    <property type="evidence" value="ECO:0007669"/>
    <property type="project" value="TreeGrafter"/>
</dbReference>
<dbReference type="Pfam" id="PF16100">
    <property type="entry name" value="RMI2"/>
    <property type="match status" value="1"/>
</dbReference>
<dbReference type="OrthoDB" id="6252106at2759"/>
<dbReference type="Proteomes" id="UP000267029">
    <property type="component" value="Unassembled WGS sequence"/>
</dbReference>